<feature type="domain" description="Type II secretion system protein GspF" evidence="8">
    <location>
        <begin position="1"/>
        <end position="105"/>
    </location>
</feature>
<dbReference type="PANTHER" id="PTHR30012">
    <property type="entry name" value="GENERAL SECRETION PATHWAY PROTEIN"/>
    <property type="match status" value="1"/>
</dbReference>
<evidence type="ECO:0000313" key="9">
    <source>
        <dbReference type="EMBL" id="GAG88143.1"/>
    </source>
</evidence>
<accession>X1BVD1</accession>
<evidence type="ECO:0000256" key="2">
    <source>
        <dbReference type="ARBA" id="ARBA00005745"/>
    </source>
</evidence>
<comment type="caution">
    <text evidence="9">The sequence shown here is derived from an EMBL/GenBank/DDBJ whole genome shotgun (WGS) entry which is preliminary data.</text>
</comment>
<keyword evidence="6 7" id="KW-0472">Membrane</keyword>
<sequence length="114" mass="12334">MDIVKNVVGNVIIGGVISRAKESIARGETIVSELKKSKEFPPIVTHMISIGETSGSLEEMLFNVADAYDDEVETTIDGLTSILEPLIIIIMGIVVGFIVLSILMPIFQINRFAG</sequence>
<keyword evidence="3" id="KW-1003">Cell membrane</keyword>
<evidence type="ECO:0000256" key="1">
    <source>
        <dbReference type="ARBA" id="ARBA00004651"/>
    </source>
</evidence>
<comment type="similarity">
    <text evidence="2">Belongs to the GSP F family.</text>
</comment>
<evidence type="ECO:0000256" key="7">
    <source>
        <dbReference type="SAM" id="Phobius"/>
    </source>
</evidence>
<name>X1BVD1_9ZZZZ</name>
<dbReference type="GO" id="GO:0005886">
    <property type="term" value="C:plasma membrane"/>
    <property type="evidence" value="ECO:0007669"/>
    <property type="project" value="UniProtKB-SubCell"/>
</dbReference>
<keyword evidence="5 7" id="KW-1133">Transmembrane helix</keyword>
<organism evidence="9">
    <name type="scientific">marine sediment metagenome</name>
    <dbReference type="NCBI Taxonomy" id="412755"/>
    <lineage>
        <taxon>unclassified sequences</taxon>
        <taxon>metagenomes</taxon>
        <taxon>ecological metagenomes</taxon>
    </lineage>
</organism>
<dbReference type="InterPro" id="IPR003004">
    <property type="entry name" value="GspF/PilC"/>
</dbReference>
<dbReference type="PANTHER" id="PTHR30012:SF0">
    <property type="entry name" value="TYPE II SECRETION SYSTEM PROTEIN F-RELATED"/>
    <property type="match status" value="1"/>
</dbReference>
<evidence type="ECO:0000256" key="6">
    <source>
        <dbReference type="ARBA" id="ARBA00023136"/>
    </source>
</evidence>
<dbReference type="InterPro" id="IPR042094">
    <property type="entry name" value="T2SS_GspF_sf"/>
</dbReference>
<evidence type="ECO:0000259" key="8">
    <source>
        <dbReference type="Pfam" id="PF00482"/>
    </source>
</evidence>
<dbReference type="Gene3D" id="1.20.81.30">
    <property type="entry name" value="Type II secretion system (T2SS), domain F"/>
    <property type="match status" value="1"/>
</dbReference>
<comment type="subcellular location">
    <subcellularLocation>
        <location evidence="1">Cell membrane</location>
        <topology evidence="1">Multi-pass membrane protein</topology>
    </subcellularLocation>
</comment>
<proteinExistence type="inferred from homology"/>
<keyword evidence="4 7" id="KW-0812">Transmembrane</keyword>
<dbReference type="Pfam" id="PF00482">
    <property type="entry name" value="T2SSF"/>
    <property type="match status" value="1"/>
</dbReference>
<dbReference type="EMBL" id="BART01011691">
    <property type="protein sequence ID" value="GAG88143.1"/>
    <property type="molecule type" value="Genomic_DNA"/>
</dbReference>
<reference evidence="9" key="1">
    <citation type="journal article" date="2014" name="Front. Microbiol.">
        <title>High frequency of phylogenetically diverse reductive dehalogenase-homologous genes in deep subseafloor sedimentary metagenomes.</title>
        <authorList>
            <person name="Kawai M."/>
            <person name="Futagami T."/>
            <person name="Toyoda A."/>
            <person name="Takaki Y."/>
            <person name="Nishi S."/>
            <person name="Hori S."/>
            <person name="Arai W."/>
            <person name="Tsubouchi T."/>
            <person name="Morono Y."/>
            <person name="Uchiyama I."/>
            <person name="Ito T."/>
            <person name="Fujiyama A."/>
            <person name="Inagaki F."/>
            <person name="Takami H."/>
        </authorList>
    </citation>
    <scope>NUCLEOTIDE SEQUENCE</scope>
    <source>
        <strain evidence="9">Expedition CK06-06</strain>
    </source>
</reference>
<dbReference type="InterPro" id="IPR018076">
    <property type="entry name" value="T2SS_GspF_dom"/>
</dbReference>
<gene>
    <name evidence="9" type="ORF">S01H4_24778</name>
</gene>
<evidence type="ECO:0000256" key="4">
    <source>
        <dbReference type="ARBA" id="ARBA00022692"/>
    </source>
</evidence>
<evidence type="ECO:0000256" key="3">
    <source>
        <dbReference type="ARBA" id="ARBA00022475"/>
    </source>
</evidence>
<dbReference type="AlphaFoldDB" id="X1BVD1"/>
<evidence type="ECO:0000256" key="5">
    <source>
        <dbReference type="ARBA" id="ARBA00022989"/>
    </source>
</evidence>
<feature type="transmembrane region" description="Helical" evidence="7">
    <location>
        <begin position="86"/>
        <end position="107"/>
    </location>
</feature>
<dbReference type="PRINTS" id="PR00812">
    <property type="entry name" value="BCTERIALGSPF"/>
</dbReference>
<protein>
    <recommendedName>
        <fullName evidence="8">Type II secretion system protein GspF domain-containing protein</fullName>
    </recommendedName>
</protein>